<dbReference type="InterPro" id="IPR029787">
    <property type="entry name" value="Nucleotide_cyclase"/>
</dbReference>
<dbReference type="InterPro" id="IPR052163">
    <property type="entry name" value="DGC-Regulatory_Protein"/>
</dbReference>
<dbReference type="PROSITE" id="PS50887">
    <property type="entry name" value="GGDEF"/>
    <property type="match status" value="1"/>
</dbReference>
<dbReference type="NCBIfam" id="TIGR00254">
    <property type="entry name" value="GGDEF"/>
    <property type="match status" value="1"/>
</dbReference>
<dbReference type="SUPFAM" id="SSF55073">
    <property type="entry name" value="Nucleotide cyclase"/>
    <property type="match status" value="1"/>
</dbReference>
<dbReference type="PANTHER" id="PTHR46663">
    <property type="entry name" value="DIGUANYLATE CYCLASE DGCT-RELATED"/>
    <property type="match status" value="1"/>
</dbReference>
<dbReference type="Pfam" id="PF03924">
    <property type="entry name" value="CHASE"/>
    <property type="match status" value="1"/>
</dbReference>
<comment type="subcellular location">
    <subcellularLocation>
        <location evidence="1">Membrane</location>
    </subcellularLocation>
</comment>
<feature type="transmembrane region" description="Helical" evidence="5">
    <location>
        <begin position="306"/>
        <end position="325"/>
    </location>
</feature>
<evidence type="ECO:0000256" key="2">
    <source>
        <dbReference type="ARBA" id="ARBA00022692"/>
    </source>
</evidence>
<dbReference type="InterPro" id="IPR006189">
    <property type="entry name" value="CHASE_dom"/>
</dbReference>
<evidence type="ECO:0000313" key="8">
    <source>
        <dbReference type="EMBL" id="MCO8269119.1"/>
    </source>
</evidence>
<evidence type="ECO:0000256" key="5">
    <source>
        <dbReference type="SAM" id="Phobius"/>
    </source>
</evidence>
<dbReference type="SMART" id="SM00267">
    <property type="entry name" value="GGDEF"/>
    <property type="match status" value="1"/>
</dbReference>
<feature type="domain" description="CHASE" evidence="6">
    <location>
        <begin position="141"/>
        <end position="236"/>
    </location>
</feature>
<dbReference type="EMBL" id="JAMYJR010000001">
    <property type="protein sequence ID" value="MCO8269119.1"/>
    <property type="molecule type" value="Genomic_DNA"/>
</dbReference>
<accession>A0ABT1DE75</accession>
<reference evidence="8 9" key="1">
    <citation type="submission" date="2022-06" db="EMBL/GenBank/DDBJ databases">
        <title>New Species of the Genus Actinoplanes, ActinopZanes ferrugineus.</title>
        <authorList>
            <person name="Ding P."/>
        </authorList>
    </citation>
    <scope>NUCLEOTIDE SEQUENCE [LARGE SCALE GENOMIC DNA]</scope>
    <source>
        <strain evidence="8 9">TRM88003</strain>
    </source>
</reference>
<dbReference type="Proteomes" id="UP001523369">
    <property type="component" value="Unassembled WGS sequence"/>
</dbReference>
<dbReference type="PROSITE" id="PS50839">
    <property type="entry name" value="CHASE"/>
    <property type="match status" value="1"/>
</dbReference>
<sequence length="528" mass="56966">MRRGRGWTGLLLVATVLATGGAVTIAAYDIVDSGEERYAAQVMDRYADDLSAAVSDRAGRYSETVSDLAAAVGAQTDLRKDDFVRITATLDGARLPGAAGITFVVPAATPEVPAVQRYWRERGAEKLRLLPARGVPTHDFVVFERTFDSVTDTAGIDLAQRPQAGEVLRTAQASGRPAISPAYRLIRDDRLAATARQTSVSFAAPVYSGLGSSAPDVFKGWIVMPVRGQDFMAHTLLDRGQGAVQAELTESGGSHAVLASALPGRRVSDETLVRQRALTVGQRHWEVTLWPTTRLLSATNRGMSRFTLAAGAALTLLLCLMTAVLTGSRNRALQQVDEATAELRHDIARRESVEAQLREREQELHHLAFHDPLTGLANRMLFYDRLTHAVATHSRIGGQLAVLFIDLDGFKRVNDEHGHHAGDLVLRTVAERLRASLRASDTVARFGGDEFAIILQDIASDGDARAVAERIIADVRKDIDVHGEVAQVSTSIGIAVGHSGRTAEDLIREADVAMYAAKSGGKDQYVTA</sequence>
<organism evidence="8 9">
    <name type="scientific">Paractinoplanes aksuensis</name>
    <dbReference type="NCBI Taxonomy" id="2939490"/>
    <lineage>
        <taxon>Bacteria</taxon>
        <taxon>Bacillati</taxon>
        <taxon>Actinomycetota</taxon>
        <taxon>Actinomycetes</taxon>
        <taxon>Micromonosporales</taxon>
        <taxon>Micromonosporaceae</taxon>
        <taxon>Paractinoplanes</taxon>
    </lineage>
</organism>
<gene>
    <name evidence="8" type="ORF">M1L60_00785</name>
</gene>
<dbReference type="InterPro" id="IPR043128">
    <property type="entry name" value="Rev_trsase/Diguanyl_cyclase"/>
</dbReference>
<dbReference type="InterPro" id="IPR000160">
    <property type="entry name" value="GGDEF_dom"/>
</dbReference>
<comment type="caution">
    <text evidence="8">The sequence shown here is derived from an EMBL/GenBank/DDBJ whole genome shotgun (WGS) entry which is preliminary data.</text>
</comment>
<evidence type="ECO:0000256" key="1">
    <source>
        <dbReference type="ARBA" id="ARBA00004370"/>
    </source>
</evidence>
<keyword evidence="2 5" id="KW-0812">Transmembrane</keyword>
<keyword evidence="4 5" id="KW-0472">Membrane</keyword>
<evidence type="ECO:0000256" key="4">
    <source>
        <dbReference type="ARBA" id="ARBA00023136"/>
    </source>
</evidence>
<feature type="domain" description="GGDEF" evidence="7">
    <location>
        <begin position="398"/>
        <end position="528"/>
    </location>
</feature>
<keyword evidence="3 5" id="KW-1133">Transmembrane helix</keyword>
<evidence type="ECO:0000256" key="3">
    <source>
        <dbReference type="ARBA" id="ARBA00022989"/>
    </source>
</evidence>
<protein>
    <submittedName>
        <fullName evidence="8">Diguanylate cyclase</fullName>
        <ecNumber evidence="8">2.7.7.65</ecNumber>
    </submittedName>
</protein>
<name>A0ABT1DE75_9ACTN</name>
<dbReference type="GO" id="GO:0052621">
    <property type="term" value="F:diguanylate cyclase activity"/>
    <property type="evidence" value="ECO:0007669"/>
    <property type="project" value="UniProtKB-EC"/>
</dbReference>
<keyword evidence="8" id="KW-0548">Nucleotidyltransferase</keyword>
<dbReference type="PANTHER" id="PTHR46663:SF2">
    <property type="entry name" value="GGDEF DOMAIN-CONTAINING PROTEIN"/>
    <property type="match status" value="1"/>
</dbReference>
<evidence type="ECO:0000259" key="7">
    <source>
        <dbReference type="PROSITE" id="PS50887"/>
    </source>
</evidence>
<dbReference type="InterPro" id="IPR042240">
    <property type="entry name" value="CHASE_sf"/>
</dbReference>
<proteinExistence type="predicted"/>
<evidence type="ECO:0000259" key="6">
    <source>
        <dbReference type="PROSITE" id="PS50839"/>
    </source>
</evidence>
<dbReference type="RefSeq" id="WP_253235260.1">
    <property type="nucleotide sequence ID" value="NZ_JAMYJR010000001.1"/>
</dbReference>
<evidence type="ECO:0000313" key="9">
    <source>
        <dbReference type="Proteomes" id="UP001523369"/>
    </source>
</evidence>
<keyword evidence="8" id="KW-0808">Transferase</keyword>
<dbReference type="CDD" id="cd01949">
    <property type="entry name" value="GGDEF"/>
    <property type="match status" value="1"/>
</dbReference>
<dbReference type="EC" id="2.7.7.65" evidence="8"/>
<dbReference type="Pfam" id="PF00990">
    <property type="entry name" value="GGDEF"/>
    <property type="match status" value="1"/>
</dbReference>
<dbReference type="Gene3D" id="3.30.70.270">
    <property type="match status" value="1"/>
</dbReference>
<dbReference type="Gene3D" id="3.30.450.350">
    <property type="entry name" value="CHASE domain"/>
    <property type="match status" value="1"/>
</dbReference>
<keyword evidence="9" id="KW-1185">Reference proteome</keyword>